<comment type="caution">
    <text evidence="3">The sequence shown here is derived from an EMBL/GenBank/DDBJ whole genome shotgun (WGS) entry which is preliminary data.</text>
</comment>
<dbReference type="Proteomes" id="UP000254866">
    <property type="component" value="Unassembled WGS sequence"/>
</dbReference>
<reference evidence="3 4" key="1">
    <citation type="journal article" date="2018" name="IMA Fungus">
        <title>IMA Genome-F 9: Draft genome sequence of Annulohypoxylon stygium, Aspergillus mulundensis, Berkeleyomyces basicola (syn. Thielaviopsis basicola), Ceratocystis smalleyi, two Cercospora beticola strains, Coleophoma cylindrospora, Fusarium fracticaudum, Phialophora cf. hyalina, and Morchella septimelata.</title>
        <authorList>
            <person name="Wingfield B.D."/>
            <person name="Bills G.F."/>
            <person name="Dong Y."/>
            <person name="Huang W."/>
            <person name="Nel W.J."/>
            <person name="Swalarsk-Parry B.S."/>
            <person name="Vaghefi N."/>
            <person name="Wilken P.M."/>
            <person name="An Z."/>
            <person name="de Beer Z.W."/>
            <person name="De Vos L."/>
            <person name="Chen L."/>
            <person name="Duong T.A."/>
            <person name="Gao Y."/>
            <person name="Hammerbacher A."/>
            <person name="Kikkert J.R."/>
            <person name="Li Y."/>
            <person name="Li H."/>
            <person name="Li K."/>
            <person name="Li Q."/>
            <person name="Liu X."/>
            <person name="Ma X."/>
            <person name="Naidoo K."/>
            <person name="Pethybridge S.J."/>
            <person name="Sun J."/>
            <person name="Steenkamp E.T."/>
            <person name="van der Nest M.A."/>
            <person name="van Wyk S."/>
            <person name="Wingfield M.J."/>
            <person name="Xiong C."/>
            <person name="Yue Q."/>
            <person name="Zhang X."/>
        </authorList>
    </citation>
    <scope>NUCLEOTIDE SEQUENCE [LARGE SCALE GENOMIC DNA]</scope>
    <source>
        <strain evidence="3 4">BP 5553</strain>
    </source>
</reference>
<dbReference type="STRING" id="2656787.A0A370TW04"/>
<keyword evidence="1" id="KW-1133">Transmembrane helix</keyword>
<keyword evidence="1" id="KW-0812">Transmembrane</keyword>
<name>A0A370TW04_9HELO</name>
<keyword evidence="4" id="KW-1185">Reference proteome</keyword>
<feature type="transmembrane region" description="Helical" evidence="1">
    <location>
        <begin position="14"/>
        <end position="33"/>
    </location>
</feature>
<evidence type="ECO:0000313" key="4">
    <source>
        <dbReference type="Proteomes" id="UP000254866"/>
    </source>
</evidence>
<feature type="transmembrane region" description="Helical" evidence="1">
    <location>
        <begin position="152"/>
        <end position="172"/>
    </location>
</feature>
<accession>A0A370TW04</accession>
<feature type="transmembrane region" description="Helical" evidence="1">
    <location>
        <begin position="221"/>
        <end position="245"/>
    </location>
</feature>
<feature type="transmembrane region" description="Helical" evidence="1">
    <location>
        <begin position="184"/>
        <end position="201"/>
    </location>
</feature>
<dbReference type="Pfam" id="PF24800">
    <property type="entry name" value="DUF7702"/>
    <property type="match status" value="1"/>
</dbReference>
<dbReference type="PANTHER" id="PTHR42109">
    <property type="entry name" value="UNPLACED GENOMIC SCAFFOLD UM_SCAF_CONTIG_1.265, WHOLE GENOME SHOTGUN SEQUENCE"/>
    <property type="match status" value="1"/>
</dbReference>
<gene>
    <name evidence="3" type="ORF">BP5553_04053</name>
</gene>
<feature type="transmembrane region" description="Helical" evidence="1">
    <location>
        <begin position="66"/>
        <end position="92"/>
    </location>
</feature>
<dbReference type="EMBL" id="NPIC01000002">
    <property type="protein sequence ID" value="RDL39713.1"/>
    <property type="molecule type" value="Genomic_DNA"/>
</dbReference>
<dbReference type="AlphaFoldDB" id="A0A370TW04"/>
<feature type="domain" description="DUF7702" evidence="2">
    <location>
        <begin position="3"/>
        <end position="247"/>
    </location>
</feature>
<dbReference type="GeneID" id="43596902"/>
<evidence type="ECO:0000313" key="3">
    <source>
        <dbReference type="EMBL" id="RDL39713.1"/>
    </source>
</evidence>
<proteinExistence type="predicted"/>
<evidence type="ECO:0000256" key="1">
    <source>
        <dbReference type="SAM" id="Phobius"/>
    </source>
</evidence>
<keyword evidence="1" id="KW-0472">Membrane</keyword>
<feature type="transmembrane region" description="Helical" evidence="1">
    <location>
        <begin position="113"/>
        <end position="132"/>
    </location>
</feature>
<sequence>MTLTYRDGLAIFEIAAYVPCLIVAVFLLVRHGFGRSAGWYFLVAFSLSRIIGGSLELATINDPTNIGLYTGSAILTNVGFSPLMLATLGLLSRLVDSINKNYQTFVTSKHLKFIETVITVGVILGIVGGVKASDALKQPGGTYQPQTLSKVGTILFIVSYVVTIAATVLISFSASHADAGEHRIILAVAFSLPFLFVRLMYSCISTFAHNSKFSLIGGSPTILLCVALIEELIVTITYEAVGLTLQKLPKKDQLRTAESVDSVEYNGNNTAYRHQPKRDNLALRIAKRTIIGRIVMALMPKKQNDVEMNQQFVRK</sequence>
<dbReference type="OrthoDB" id="2560628at2759"/>
<dbReference type="RefSeq" id="XP_031872369.1">
    <property type="nucleotide sequence ID" value="XM_032012676.1"/>
</dbReference>
<dbReference type="PANTHER" id="PTHR42109:SF2">
    <property type="entry name" value="INTEGRAL MEMBRANE PROTEIN"/>
    <property type="match status" value="1"/>
</dbReference>
<protein>
    <recommendedName>
        <fullName evidence="2">DUF7702 domain-containing protein</fullName>
    </recommendedName>
</protein>
<feature type="transmembrane region" description="Helical" evidence="1">
    <location>
        <begin position="40"/>
        <end position="60"/>
    </location>
</feature>
<dbReference type="InterPro" id="IPR056119">
    <property type="entry name" value="DUF7702"/>
</dbReference>
<evidence type="ECO:0000259" key="2">
    <source>
        <dbReference type="Pfam" id="PF24800"/>
    </source>
</evidence>
<organism evidence="3 4">
    <name type="scientific">Venustampulla echinocandica</name>
    <dbReference type="NCBI Taxonomy" id="2656787"/>
    <lineage>
        <taxon>Eukaryota</taxon>
        <taxon>Fungi</taxon>
        <taxon>Dikarya</taxon>
        <taxon>Ascomycota</taxon>
        <taxon>Pezizomycotina</taxon>
        <taxon>Leotiomycetes</taxon>
        <taxon>Helotiales</taxon>
        <taxon>Pleuroascaceae</taxon>
        <taxon>Venustampulla</taxon>
    </lineage>
</organism>